<protein>
    <recommendedName>
        <fullName evidence="4">Ankyrin</fullName>
    </recommendedName>
</protein>
<evidence type="ECO:0000256" key="2">
    <source>
        <dbReference type="ARBA" id="ARBA00023043"/>
    </source>
</evidence>
<dbReference type="Pfam" id="PF13857">
    <property type="entry name" value="Ank_5"/>
    <property type="match status" value="1"/>
</dbReference>
<organism evidence="3">
    <name type="scientific">hydrothermal vent metagenome</name>
    <dbReference type="NCBI Taxonomy" id="652676"/>
    <lineage>
        <taxon>unclassified sequences</taxon>
        <taxon>metagenomes</taxon>
        <taxon>ecological metagenomes</taxon>
    </lineage>
</organism>
<dbReference type="Pfam" id="PF12796">
    <property type="entry name" value="Ank_2"/>
    <property type="match status" value="2"/>
</dbReference>
<keyword evidence="1" id="KW-0677">Repeat</keyword>
<dbReference type="PANTHER" id="PTHR24198">
    <property type="entry name" value="ANKYRIN REPEAT AND PROTEIN KINASE DOMAIN-CONTAINING PROTEIN"/>
    <property type="match status" value="1"/>
</dbReference>
<evidence type="ECO:0008006" key="4">
    <source>
        <dbReference type="Google" id="ProtNLM"/>
    </source>
</evidence>
<name>A0A3B0YP38_9ZZZZ</name>
<gene>
    <name evidence="3" type="ORF">MNBD_GAMMA15-563</name>
</gene>
<proteinExistence type="predicted"/>
<dbReference type="SUPFAM" id="SSF48403">
    <property type="entry name" value="Ankyrin repeat"/>
    <property type="match status" value="1"/>
</dbReference>
<accession>A0A3B0YP38</accession>
<dbReference type="SMART" id="SM00248">
    <property type="entry name" value="ANK"/>
    <property type="match status" value="7"/>
</dbReference>
<reference evidence="3" key="1">
    <citation type="submission" date="2018-06" db="EMBL/GenBank/DDBJ databases">
        <authorList>
            <person name="Zhirakovskaya E."/>
        </authorList>
    </citation>
    <scope>NUCLEOTIDE SEQUENCE</scope>
</reference>
<evidence type="ECO:0000313" key="3">
    <source>
        <dbReference type="EMBL" id="VAW78470.1"/>
    </source>
</evidence>
<dbReference type="EMBL" id="UOFN01000096">
    <property type="protein sequence ID" value="VAW78470.1"/>
    <property type="molecule type" value="Genomic_DNA"/>
</dbReference>
<dbReference type="AlphaFoldDB" id="A0A3B0YP38"/>
<keyword evidence="2" id="KW-0040">ANK repeat</keyword>
<dbReference type="PANTHER" id="PTHR24198:SF165">
    <property type="entry name" value="ANKYRIN REPEAT-CONTAINING PROTEIN-RELATED"/>
    <property type="match status" value="1"/>
</dbReference>
<dbReference type="InterPro" id="IPR002110">
    <property type="entry name" value="Ankyrin_rpt"/>
</dbReference>
<evidence type="ECO:0000256" key="1">
    <source>
        <dbReference type="ARBA" id="ARBA00022737"/>
    </source>
</evidence>
<dbReference type="Gene3D" id="1.25.40.20">
    <property type="entry name" value="Ankyrin repeat-containing domain"/>
    <property type="match status" value="2"/>
</dbReference>
<dbReference type="PROSITE" id="PS50297">
    <property type="entry name" value="ANK_REP_REGION"/>
    <property type="match status" value="4"/>
</dbReference>
<dbReference type="PROSITE" id="PS50088">
    <property type="entry name" value="ANK_REPEAT"/>
    <property type="match status" value="5"/>
</dbReference>
<dbReference type="InterPro" id="IPR036770">
    <property type="entry name" value="Ankyrin_rpt-contain_sf"/>
</dbReference>
<sequence length="336" mass="36290">MRRALKFVLFFLLASYLVPALAFDNRLPNAISRGNSGQVEELMAEGVDPDQPISQSTDQSALMFASYTRKTEIANILIANGADVNYRSSNGSNALISAIKGGSIDIVNILMPRSKDKDADIAGTVNWVNTNGQVLLINLLRRGYKTDELRKEMMQFMLTNGANTNLQDKTGSTALMAAVTTGDLAIVNMFLEHDPDLEVKNTGGYSALMIALVNRKADMAIVNALIEKGAKLDAIDFTSQSGIGDTLLTNAAESERPDKIEFMLNNGAKVNATNKRGYTPLMIAAKQGNAKVVKLLLSHKADVHIKASDGQNAYRESLAGGDPEVIKMLEDKGAHL</sequence>